<dbReference type="GO" id="GO:0006355">
    <property type="term" value="P:regulation of DNA-templated transcription"/>
    <property type="evidence" value="ECO:0007669"/>
    <property type="project" value="InterPro"/>
</dbReference>
<protein>
    <recommendedName>
        <fullName evidence="3">CopG family transcriptional regulator</fullName>
    </recommendedName>
</protein>
<comment type="caution">
    <text evidence="1">The sequence shown here is derived from an EMBL/GenBank/DDBJ whole genome shotgun (WGS) entry which is preliminary data.</text>
</comment>
<accession>A0A8J6IYP4</accession>
<dbReference type="Proteomes" id="UP000628736">
    <property type="component" value="Unassembled WGS sequence"/>
</dbReference>
<keyword evidence="2" id="KW-1185">Reference proteome</keyword>
<proteinExistence type="predicted"/>
<dbReference type="RefSeq" id="WP_186853131.1">
    <property type="nucleotide sequence ID" value="NZ_JACOPO010000007.1"/>
</dbReference>
<dbReference type="SUPFAM" id="SSF47598">
    <property type="entry name" value="Ribbon-helix-helix"/>
    <property type="match status" value="1"/>
</dbReference>
<dbReference type="AlphaFoldDB" id="A0A8J6IYP4"/>
<sequence length="51" mass="6075">MGIEKKNYSFRFHEDMVERLRAQAQLENRSLSNLVETILLQYLSTLEEKTT</sequence>
<organism evidence="1 2">
    <name type="scientific">Flintibacter hominis</name>
    <dbReference type="NCBI Taxonomy" id="2763048"/>
    <lineage>
        <taxon>Bacteria</taxon>
        <taxon>Bacillati</taxon>
        <taxon>Bacillota</taxon>
        <taxon>Clostridia</taxon>
        <taxon>Eubacteriales</taxon>
        <taxon>Flintibacter</taxon>
    </lineage>
</organism>
<name>A0A8J6IYP4_9FIRM</name>
<evidence type="ECO:0008006" key="3">
    <source>
        <dbReference type="Google" id="ProtNLM"/>
    </source>
</evidence>
<evidence type="ECO:0000313" key="1">
    <source>
        <dbReference type="EMBL" id="MBC5723265.1"/>
    </source>
</evidence>
<gene>
    <name evidence="1" type="ORF">H8S11_10640</name>
</gene>
<dbReference type="EMBL" id="JACOPO010000007">
    <property type="protein sequence ID" value="MBC5723265.1"/>
    <property type="molecule type" value="Genomic_DNA"/>
</dbReference>
<dbReference type="InterPro" id="IPR010985">
    <property type="entry name" value="Ribbon_hlx_hlx"/>
</dbReference>
<evidence type="ECO:0000313" key="2">
    <source>
        <dbReference type="Proteomes" id="UP000628736"/>
    </source>
</evidence>
<reference evidence="1" key="1">
    <citation type="submission" date="2020-08" db="EMBL/GenBank/DDBJ databases">
        <title>Genome public.</title>
        <authorList>
            <person name="Liu C."/>
            <person name="Sun Q."/>
        </authorList>
    </citation>
    <scope>NUCLEOTIDE SEQUENCE</scope>
    <source>
        <strain evidence="1">NSJ-23</strain>
    </source>
</reference>